<dbReference type="GO" id="GO:0008483">
    <property type="term" value="F:transaminase activity"/>
    <property type="evidence" value="ECO:0007669"/>
    <property type="project" value="UniProtKB-KW"/>
</dbReference>
<dbReference type="InterPro" id="IPR015421">
    <property type="entry name" value="PyrdxlP-dep_Trfase_major"/>
</dbReference>
<dbReference type="CDD" id="cd00616">
    <property type="entry name" value="AHBA_syn"/>
    <property type="match status" value="1"/>
</dbReference>
<dbReference type="Proteomes" id="UP000220828">
    <property type="component" value="Unassembled WGS sequence"/>
</dbReference>
<dbReference type="GO" id="GO:0030170">
    <property type="term" value="F:pyridoxal phosphate binding"/>
    <property type="evidence" value="ECO:0007669"/>
    <property type="project" value="TreeGrafter"/>
</dbReference>
<keyword evidence="3 4" id="KW-0663">Pyridoxal phosphate</keyword>
<comment type="similarity">
    <text evidence="1 4">Belongs to the DegT/DnrJ/EryC1 family.</text>
</comment>
<dbReference type="AlphaFoldDB" id="A0A2H3KZ68"/>
<dbReference type="Gene3D" id="3.40.640.10">
    <property type="entry name" value="Type I PLP-dependent aspartate aminotransferase-like (Major domain)"/>
    <property type="match status" value="1"/>
</dbReference>
<evidence type="ECO:0000313" key="5">
    <source>
        <dbReference type="EMBL" id="PDS26893.1"/>
    </source>
</evidence>
<keyword evidence="5" id="KW-0808">Transferase</keyword>
<organism evidence="5 6">
    <name type="scientific">Flavobacterium branchiophilum</name>
    <dbReference type="NCBI Taxonomy" id="55197"/>
    <lineage>
        <taxon>Bacteria</taxon>
        <taxon>Pseudomonadati</taxon>
        <taxon>Bacteroidota</taxon>
        <taxon>Flavobacteriia</taxon>
        <taxon>Flavobacteriales</taxon>
        <taxon>Flavobacteriaceae</taxon>
        <taxon>Flavobacterium</taxon>
    </lineage>
</organism>
<evidence type="ECO:0000256" key="2">
    <source>
        <dbReference type="PIRSR" id="PIRSR000390-1"/>
    </source>
</evidence>
<sequence length="382" mass="42270">MNQSKIWLSSPHLGDSERNFVQEAFDSNWVAPLGPNVNGFEQDLEQYLSENVHVAALSSGTAAIHLSLILLGIGQGDVVICQSFTFSASANPILYVGATPIFVDSEHQTWNLCPKAVEEAIISSIKAGKKPKAIIGVHLYGMPFQIDQLRKLSTQYDIPIIEDSAEALGSTYKGKKCGTFGNISILSFNGNKIITTSGGGALVSKEKAIKEKAVFLATQARDHAVHYQHSAIGYNYRLSNICAGIGRGQMEVLDKHVALRRNMHVFYKDLFKNIDGVTVFEEPNEDFRSNHWLSAIVIDPKITNGITREDLRIALEQNNIESRPLWKPMHLQPIFNSYSYFGTNVCENLFENGLCLPSGSNTTAAEKLRIKTIISEVFTSKY</sequence>
<name>A0A2H3KZ68_9FLAO</name>
<dbReference type="Gene3D" id="3.90.1150.10">
    <property type="entry name" value="Aspartate Aminotransferase, domain 1"/>
    <property type="match status" value="1"/>
</dbReference>
<gene>
    <name evidence="5" type="ORF">B0A77_01365</name>
</gene>
<dbReference type="InterPro" id="IPR015422">
    <property type="entry name" value="PyrdxlP-dep_Trfase_small"/>
</dbReference>
<accession>A0A2H3KZ68</accession>
<dbReference type="RefSeq" id="WP_014084114.1">
    <property type="nucleotide sequence ID" value="NZ_CBCSFI010000038.1"/>
</dbReference>
<dbReference type="EMBL" id="PCMW01000007">
    <property type="protein sequence ID" value="PDS26893.1"/>
    <property type="molecule type" value="Genomic_DNA"/>
</dbReference>
<keyword evidence="5" id="KW-0032">Aminotransferase</keyword>
<dbReference type="GO" id="GO:0000271">
    <property type="term" value="P:polysaccharide biosynthetic process"/>
    <property type="evidence" value="ECO:0007669"/>
    <property type="project" value="TreeGrafter"/>
</dbReference>
<dbReference type="OrthoDB" id="9810913at2"/>
<dbReference type="SUPFAM" id="SSF53383">
    <property type="entry name" value="PLP-dependent transferases"/>
    <property type="match status" value="1"/>
</dbReference>
<dbReference type="InterPro" id="IPR015424">
    <property type="entry name" value="PyrdxlP-dep_Trfase"/>
</dbReference>
<evidence type="ECO:0000256" key="4">
    <source>
        <dbReference type="RuleBase" id="RU004508"/>
    </source>
</evidence>
<dbReference type="PANTHER" id="PTHR30244">
    <property type="entry name" value="TRANSAMINASE"/>
    <property type="match status" value="1"/>
</dbReference>
<proteinExistence type="inferred from homology"/>
<evidence type="ECO:0000313" key="6">
    <source>
        <dbReference type="Proteomes" id="UP000220828"/>
    </source>
</evidence>
<feature type="modified residue" description="N6-(pyridoxal phosphate)lysine" evidence="3">
    <location>
        <position position="192"/>
    </location>
</feature>
<dbReference type="PANTHER" id="PTHR30244:SF34">
    <property type="entry name" value="DTDP-4-AMINO-4,6-DIDEOXYGALACTOSE TRANSAMINASE"/>
    <property type="match status" value="1"/>
</dbReference>
<dbReference type="PIRSF" id="PIRSF000390">
    <property type="entry name" value="PLP_StrS"/>
    <property type="match status" value="1"/>
</dbReference>
<evidence type="ECO:0000256" key="1">
    <source>
        <dbReference type="ARBA" id="ARBA00037999"/>
    </source>
</evidence>
<protein>
    <submittedName>
        <fullName evidence="5">Pyridoxal phosphate-dependent aminotransferase</fullName>
    </submittedName>
</protein>
<evidence type="ECO:0000256" key="3">
    <source>
        <dbReference type="PIRSR" id="PIRSR000390-2"/>
    </source>
</evidence>
<reference evidence="5 6" key="1">
    <citation type="submission" date="2017-09" db="EMBL/GenBank/DDBJ databases">
        <title>Whole genomes of Flavobacteriaceae.</title>
        <authorList>
            <person name="Stine C."/>
            <person name="Li C."/>
            <person name="Tadesse D."/>
        </authorList>
    </citation>
    <scope>NUCLEOTIDE SEQUENCE [LARGE SCALE GENOMIC DNA]</scope>
    <source>
        <strain evidence="5 6">ATCC 35036</strain>
    </source>
</reference>
<dbReference type="OMA" id="YEFYHDE"/>
<comment type="caution">
    <text evidence="5">The sequence shown here is derived from an EMBL/GenBank/DDBJ whole genome shotgun (WGS) entry which is preliminary data.</text>
</comment>
<feature type="active site" description="Proton acceptor" evidence="2">
    <location>
        <position position="192"/>
    </location>
</feature>
<dbReference type="InterPro" id="IPR000653">
    <property type="entry name" value="DegT/StrS_aminotransferase"/>
</dbReference>
<dbReference type="Pfam" id="PF01041">
    <property type="entry name" value="DegT_DnrJ_EryC1"/>
    <property type="match status" value="1"/>
</dbReference>